<dbReference type="OrthoDB" id="3888684at2759"/>
<evidence type="ECO:0000256" key="2">
    <source>
        <dbReference type="SAM" id="Phobius"/>
    </source>
</evidence>
<dbReference type="eggNOG" id="ENOG502SC39">
    <property type="taxonomic scope" value="Eukaryota"/>
</dbReference>
<keyword evidence="2" id="KW-1133">Transmembrane helix</keyword>
<evidence type="ECO:0000313" key="4">
    <source>
        <dbReference type="Proteomes" id="UP000014074"/>
    </source>
</evidence>
<dbReference type="AlphaFoldDB" id="R8BM51"/>
<dbReference type="Gene3D" id="3.30.70.80">
    <property type="entry name" value="Peptidase S8 propeptide/proteinase inhibitor I9"/>
    <property type="match status" value="1"/>
</dbReference>
<dbReference type="InterPro" id="IPR052471">
    <property type="entry name" value="PBI_I9"/>
</dbReference>
<comment type="similarity">
    <text evidence="1">Belongs to the protease inhibitor I9 family.</text>
</comment>
<dbReference type="GO" id="GO:0042144">
    <property type="term" value="P:vacuole fusion, non-autophagic"/>
    <property type="evidence" value="ECO:0007669"/>
    <property type="project" value="TreeGrafter"/>
</dbReference>
<dbReference type="HOGENOM" id="CLU_156026_0_0_1"/>
<dbReference type="KEGG" id="tmn:UCRPA7_4082"/>
<dbReference type="RefSeq" id="XP_007914831.1">
    <property type="nucleotide sequence ID" value="XM_007916640.1"/>
</dbReference>
<sequence>MGSADTPTSNHLLNRTHPNNLLAAAAIMRLIAFLVAALTIVSGAFAVDVQKSFIVSYDHDTPDSVVNEAKDRIVAAGGYITHEYQLIKGFAATAGEKTFETVQAMFSKYNAQVEEDQVVSINS</sequence>
<reference evidence="4" key="1">
    <citation type="journal article" date="2013" name="Genome Announc.">
        <title>Draft genome sequence of the ascomycete Phaeoacremonium aleophilum strain UCR-PA7, a causal agent of the esca disease complex in grapevines.</title>
        <authorList>
            <person name="Blanco-Ulate B."/>
            <person name="Rolshausen P."/>
            <person name="Cantu D."/>
        </authorList>
    </citation>
    <scope>NUCLEOTIDE SEQUENCE [LARGE SCALE GENOMIC DNA]</scope>
    <source>
        <strain evidence="4">UCR-PA7</strain>
    </source>
</reference>
<name>R8BM51_PHAM7</name>
<dbReference type="PANTHER" id="PTHR28288:SF1">
    <property type="entry name" value="INHIBITOR I9 DOMAIN-CONTAINING PROTEIN"/>
    <property type="match status" value="1"/>
</dbReference>
<evidence type="ECO:0008006" key="5">
    <source>
        <dbReference type="Google" id="ProtNLM"/>
    </source>
</evidence>
<accession>R8BM51</accession>
<dbReference type="PANTHER" id="PTHR28288">
    <property type="entry name" value="PROTEASE B INHIBITOR 2"/>
    <property type="match status" value="1"/>
</dbReference>
<organism evidence="3 4">
    <name type="scientific">Phaeoacremonium minimum (strain UCR-PA7)</name>
    <name type="common">Esca disease fungus</name>
    <name type="synonym">Togninia minima</name>
    <dbReference type="NCBI Taxonomy" id="1286976"/>
    <lineage>
        <taxon>Eukaryota</taxon>
        <taxon>Fungi</taxon>
        <taxon>Dikarya</taxon>
        <taxon>Ascomycota</taxon>
        <taxon>Pezizomycotina</taxon>
        <taxon>Sordariomycetes</taxon>
        <taxon>Sordariomycetidae</taxon>
        <taxon>Togniniales</taxon>
        <taxon>Togniniaceae</taxon>
        <taxon>Phaeoacremonium</taxon>
    </lineage>
</organism>
<keyword evidence="2" id="KW-0472">Membrane</keyword>
<keyword evidence="4" id="KW-1185">Reference proteome</keyword>
<dbReference type="FunFam" id="3.30.70.80:FF:000005">
    <property type="entry name" value="Proteinase inhibitor I2B"/>
    <property type="match status" value="1"/>
</dbReference>
<dbReference type="SUPFAM" id="SSF54897">
    <property type="entry name" value="Protease propeptides/inhibitors"/>
    <property type="match status" value="1"/>
</dbReference>
<dbReference type="Proteomes" id="UP000014074">
    <property type="component" value="Unassembled WGS sequence"/>
</dbReference>
<keyword evidence="2" id="KW-0812">Transmembrane</keyword>
<evidence type="ECO:0000313" key="3">
    <source>
        <dbReference type="EMBL" id="EOO00407.1"/>
    </source>
</evidence>
<dbReference type="GO" id="GO:0004866">
    <property type="term" value="F:endopeptidase inhibitor activity"/>
    <property type="evidence" value="ECO:0007669"/>
    <property type="project" value="UniProtKB-ARBA"/>
</dbReference>
<gene>
    <name evidence="3" type="ORF">UCRPA7_4082</name>
</gene>
<dbReference type="EMBL" id="KB933094">
    <property type="protein sequence ID" value="EOO00407.1"/>
    <property type="molecule type" value="Genomic_DNA"/>
</dbReference>
<feature type="transmembrane region" description="Helical" evidence="2">
    <location>
        <begin position="20"/>
        <end position="47"/>
    </location>
</feature>
<dbReference type="GeneID" id="19324497"/>
<evidence type="ECO:0000256" key="1">
    <source>
        <dbReference type="ARBA" id="ARBA00038069"/>
    </source>
</evidence>
<protein>
    <recommendedName>
        <fullName evidence="5">Inhibitor I9 domain-containing protein</fullName>
    </recommendedName>
</protein>
<dbReference type="InterPro" id="IPR037045">
    <property type="entry name" value="S8pro/Inhibitor_I9_sf"/>
</dbReference>
<proteinExistence type="inferred from homology"/>